<feature type="coiled-coil region" evidence="1">
    <location>
        <begin position="23"/>
        <end position="57"/>
    </location>
</feature>
<protein>
    <recommendedName>
        <fullName evidence="4">DUF4878 domain-containing protein</fullName>
    </recommendedName>
</protein>
<gene>
    <name evidence="2" type="ORF">GCM10008967_37630</name>
</gene>
<keyword evidence="3" id="KW-1185">Reference proteome</keyword>
<accession>A0ABN0WPS1</accession>
<dbReference type="Proteomes" id="UP001500782">
    <property type="component" value="Unassembled WGS sequence"/>
</dbReference>
<evidence type="ECO:0008006" key="4">
    <source>
        <dbReference type="Google" id="ProtNLM"/>
    </source>
</evidence>
<reference evidence="2 3" key="1">
    <citation type="journal article" date="2019" name="Int. J. Syst. Evol. Microbiol.">
        <title>The Global Catalogue of Microorganisms (GCM) 10K type strain sequencing project: providing services to taxonomists for standard genome sequencing and annotation.</title>
        <authorList>
            <consortium name="The Broad Institute Genomics Platform"/>
            <consortium name="The Broad Institute Genome Sequencing Center for Infectious Disease"/>
            <person name="Wu L."/>
            <person name="Ma J."/>
        </authorList>
    </citation>
    <scope>NUCLEOTIDE SEQUENCE [LARGE SCALE GENOMIC DNA]</scope>
    <source>
        <strain evidence="2 3">JCM 9731</strain>
    </source>
</reference>
<dbReference type="RefSeq" id="WP_343802641.1">
    <property type="nucleotide sequence ID" value="NZ_BAAADJ010000062.1"/>
</dbReference>
<name>A0ABN0WPS1_9BACI</name>
<keyword evidence="1" id="KW-0175">Coiled coil</keyword>
<organism evidence="2 3">
    <name type="scientific">Bacillus carboniphilus</name>
    <dbReference type="NCBI Taxonomy" id="86663"/>
    <lineage>
        <taxon>Bacteria</taxon>
        <taxon>Bacillati</taxon>
        <taxon>Bacillota</taxon>
        <taxon>Bacilli</taxon>
        <taxon>Bacillales</taxon>
        <taxon>Bacillaceae</taxon>
        <taxon>Bacillus</taxon>
    </lineage>
</organism>
<comment type="caution">
    <text evidence="2">The sequence shown here is derived from an EMBL/GenBank/DDBJ whole genome shotgun (WGS) entry which is preliminary data.</text>
</comment>
<dbReference type="EMBL" id="BAAADJ010000062">
    <property type="protein sequence ID" value="GAA0343644.1"/>
    <property type="molecule type" value="Genomic_DNA"/>
</dbReference>
<evidence type="ECO:0000256" key="1">
    <source>
        <dbReference type="SAM" id="Coils"/>
    </source>
</evidence>
<evidence type="ECO:0000313" key="2">
    <source>
        <dbReference type="EMBL" id="GAA0343644.1"/>
    </source>
</evidence>
<evidence type="ECO:0000313" key="3">
    <source>
        <dbReference type="Proteomes" id="UP001500782"/>
    </source>
</evidence>
<sequence>MSVALTVFILYLAGCDSADDTLIKKQQNQLKALVDQIAKLEDIIKEKDKVLADQNKEFSYLNDLKKEEQEAYEQFAQDKDSQHLIGISPEKILLIYYHSVVIDDVEAIYKLTYDDGTLPDLSTFKQMYYKEGVEWKRTRKHS</sequence>
<proteinExistence type="predicted"/>